<comment type="caution">
    <text evidence="11">The sequence shown here is derived from an EMBL/GenBank/DDBJ whole genome shotgun (WGS) entry which is preliminary data.</text>
</comment>
<keyword evidence="12" id="KW-1185">Reference proteome</keyword>
<dbReference type="CDD" id="cd00603">
    <property type="entry name" value="IPT_PCSR"/>
    <property type="match status" value="1"/>
</dbReference>
<dbReference type="Pfam" id="PF15469">
    <property type="entry name" value="Sec5"/>
    <property type="match status" value="1"/>
</dbReference>
<dbReference type="Proteomes" id="UP000215335">
    <property type="component" value="Unassembled WGS sequence"/>
</dbReference>
<comment type="function">
    <text evidence="1">Component of the exocyst complex involved in the docking of exocytic vesicles with fusion sites on the plasma membrane.</text>
</comment>
<organism evidence="11 12">
    <name type="scientific">Trichomalopsis sarcophagae</name>
    <dbReference type="NCBI Taxonomy" id="543379"/>
    <lineage>
        <taxon>Eukaryota</taxon>
        <taxon>Metazoa</taxon>
        <taxon>Ecdysozoa</taxon>
        <taxon>Arthropoda</taxon>
        <taxon>Hexapoda</taxon>
        <taxon>Insecta</taxon>
        <taxon>Pterygota</taxon>
        <taxon>Neoptera</taxon>
        <taxon>Endopterygota</taxon>
        <taxon>Hymenoptera</taxon>
        <taxon>Apocrita</taxon>
        <taxon>Proctotrupomorpha</taxon>
        <taxon>Chalcidoidea</taxon>
        <taxon>Pteromalidae</taxon>
        <taxon>Pteromalinae</taxon>
        <taxon>Trichomalopsis</taxon>
    </lineage>
</organism>
<dbReference type="InterPro" id="IPR039481">
    <property type="entry name" value="EXOC2/Sec5_N_dom"/>
</dbReference>
<proteinExistence type="inferred from homology"/>
<dbReference type="SUPFAM" id="SSF81296">
    <property type="entry name" value="E set domains"/>
    <property type="match status" value="1"/>
</dbReference>
<evidence type="ECO:0000256" key="2">
    <source>
        <dbReference type="ARBA" id="ARBA00010578"/>
    </source>
</evidence>
<dbReference type="PROSITE" id="PS50157">
    <property type="entry name" value="ZINC_FINGER_C2H2_2"/>
    <property type="match status" value="1"/>
</dbReference>
<feature type="compositionally biased region" description="Basic residues" evidence="9">
    <location>
        <begin position="1406"/>
        <end position="1421"/>
    </location>
</feature>
<evidence type="ECO:0000259" key="10">
    <source>
        <dbReference type="PROSITE" id="PS50157"/>
    </source>
</evidence>
<dbReference type="InterPro" id="IPR014756">
    <property type="entry name" value="Ig_E-set"/>
</dbReference>
<dbReference type="Pfam" id="PF01833">
    <property type="entry name" value="TIG"/>
    <property type="match status" value="1"/>
</dbReference>
<name>A0A232F8F2_9HYME</name>
<feature type="region of interest" description="Disordered" evidence="9">
    <location>
        <begin position="1528"/>
        <end position="1552"/>
    </location>
</feature>
<dbReference type="GO" id="GO:0008270">
    <property type="term" value="F:zinc ion binding"/>
    <property type="evidence" value="ECO:0007669"/>
    <property type="project" value="UniProtKB-KW"/>
</dbReference>
<evidence type="ECO:0000256" key="8">
    <source>
        <dbReference type="PROSITE-ProRule" id="PRU00042"/>
    </source>
</evidence>
<protein>
    <recommendedName>
        <fullName evidence="3">Exocyst complex component 2</fullName>
    </recommendedName>
    <alternativeName>
        <fullName evidence="7">Exocyst complex component Sec5</fullName>
    </alternativeName>
</protein>
<dbReference type="Gene3D" id="2.60.40.10">
    <property type="entry name" value="Immunoglobulins"/>
    <property type="match status" value="1"/>
</dbReference>
<dbReference type="EMBL" id="NNAY01000742">
    <property type="protein sequence ID" value="OXU26733.1"/>
    <property type="molecule type" value="Genomic_DNA"/>
</dbReference>
<dbReference type="InterPro" id="IPR013087">
    <property type="entry name" value="Znf_C2H2_type"/>
</dbReference>
<gene>
    <name evidence="11" type="ORF">TSAR_013198</name>
</gene>
<dbReference type="PANTHER" id="PTHR13043">
    <property type="entry name" value="EXOCYST COMPLEX COMPONENT SEC5"/>
    <property type="match status" value="1"/>
</dbReference>
<dbReference type="GO" id="GO:0006887">
    <property type="term" value="P:exocytosis"/>
    <property type="evidence" value="ECO:0007669"/>
    <property type="project" value="UniProtKB-KW"/>
</dbReference>
<dbReference type="GO" id="GO:0006893">
    <property type="term" value="P:Golgi to plasma membrane transport"/>
    <property type="evidence" value="ECO:0007669"/>
    <property type="project" value="InterPro"/>
</dbReference>
<feature type="compositionally biased region" description="Basic residues" evidence="9">
    <location>
        <begin position="1369"/>
        <end position="1380"/>
    </location>
</feature>
<keyword evidence="5" id="KW-0268">Exocytosis</keyword>
<dbReference type="OrthoDB" id="26242at2759"/>
<keyword evidence="4" id="KW-0813">Transport</keyword>
<keyword evidence="8" id="KW-0863">Zinc-finger</keyword>
<dbReference type="InterPro" id="IPR031885">
    <property type="entry name" value="DUF4764"/>
</dbReference>
<evidence type="ECO:0000256" key="5">
    <source>
        <dbReference type="ARBA" id="ARBA00022483"/>
    </source>
</evidence>
<dbReference type="PROSITE" id="PS00028">
    <property type="entry name" value="ZINC_FINGER_C2H2_1"/>
    <property type="match status" value="1"/>
</dbReference>
<sequence>MAPPPVVTGISPKEGPPGTRITIRGEFLGTKAQELIGLTICGCDCLLSAEWKSPNKIIARSGPCKGRGDIIVTTRSGGQGTSTVQFRGYHETIGPMKESAVWVEEAPVQSFVWGRRALSPTNYQQEDPLGLSVEGNEKKFPEDELVELFGDASGELTSEKFHPGMFLLQHHHATSLDDLKAGLAYLRRKVNSQKEGQLSFLKANVGSVMEQLETITFLKEQFEADVKKYGENPMEKLETAIRDSMTEANKLFDDVLARRDRADATRNALSVMQRYKFLFCMPVNIEKNIKNGNYDLVINDYARVKNLFKNTEVEVFKKVLREIEYRIETLREVLKKKLEEVPFALEEQKKIIRHLINLETEGDPAWDAIVSHANYLEKSIKSCLNEYLDPENRDDDYRGGLVIKSNASTPMSIKQFKLTKTEENNAPPRVQCIEALCDIIMEQLPDLWRLGQSYFTGQLHVSVDTEKQGPFKNLVLSSIQHAVDAMKTACDTSIEAPWLLNNLRCIRHMYASLIHLDLPSDALDLFGTFIFDLRLQCLVSLFKQTADNILLLNRKETWEIEYLDADGGITKLPSLFEEMVMEVAKLAKNTAVAYGPRESPLLADPEHQEEYHNLIKSLFSSFAHCLHQLATSGSEDTFDEEIRATSRLTGSPAYRIRDSKMHGPTWEECLLISLSNIRYTLKVVLPRIEENLKSQGYPDLSTAIGYNSDWTELEALDAEVLKTYLERRCDPLIGTIEPSMYLGGRDWTSEFKPKHVKPYVQEILANVIAVHAEVRRVSPRLLYRVLSHIVETISEELSRLMSCANKRFSAQGIIQARTDMLLLQKALERYCTKAANAGGDLLQQAFQQVVDEEDQDGAAGDFVAFLHSDAAGESQVIQLTAEQAAALGITFKVDDEPLQQLPAETTPGFQEFEQPQEQQQVLSQKESQRIINELTQSGLLKHSDAADQSSFCDWTVQQSNEDCESYQQDVMDSNITLETMKLDGLQQEQRSDVTEHSNQSNGLKQEQEVPKSMEAQCNQNLLQNRIQFSIASKNEQTDSITESQAQILQRILPNTSKITTTAQTSQNSLLLPKATLLNTVSPRLLKAMPMGTQFLSTANNIPTQILNTSRIFAKTSDSSTTQVANESLCRSTKINTVPTQLTQNLIRQSPAQKPVQTQIQKGNLQQFFTPILKTSNVHTAGKNASLLNNNASKLNTSTLSYKTVQYPSQMLKTTHVKSPAVSLSTSKNKNANTPVIFRTTPVMKSDDHKPTSMSTPIMRMQTSNTPVSILKPQAKAKKTVPTSISAKQESTDANKPLGSSENPIQIVQQGTTFHSMQHLTQAQLKQIAQVLHQRSQDSSNPNEKVVYRLVFPDEADLKMKSPTSLLKNRNGKRGRPKKSAIKPPTAPAKPVPEEEPEDSKDDRKKVVARTRSGRLSRPPRHMVRDYKHLHHLDFMQPDLDDSDGGYSDYNTNGSSNNAGGITNGTGKAELEDGSGHRTELLAGLEMPKRKISDHFRCPTCSKIYLGRTRMARHFEMHPDHGNIDLLPPPTVDPDPNKTPLQDPLKRKGKKRGPWAYVTPEAKSERRQLKLREAISVCETTEIAKIAGKPVANALSLFDLLLLKSGNNVRTFLSEIKELVERIREKTNTMLSVANNEDKLDENVVDINGELLCDVLALNSGFYRVNEAVCSEEPETEERNPSETFEIEGEISPPKKQKTDGVLEEGKENIEERLSSGFSESSDLSVSDFLNERRNDSIVTSANCPEVLSALTLVPKNNSAFSTNEVSTKVNNVSKGLNSGAEIQTTDNPGFQKLSINVSAKSSPGFMKEATFTKLGENLDSSCNDVFTKFNGNYDQNKLENLERTFIKLEPTEEGFIKLENGMLGAFHQEIEDFGKIQNNGYHYVSSGASDGFRKLVPKTTRSSVTVPNDDNIKIDDENNDHEIDDNSVQITTSSCSSNNPESSIFESSDNLDISKMTNYDHITHLDILNSSGAIDKNLLIDEKLVEHLHLVDNSNIVDDNDNLDTELDFDELSEEFNRNTRS</sequence>
<evidence type="ECO:0000256" key="9">
    <source>
        <dbReference type="SAM" id="MobiDB-lite"/>
    </source>
</evidence>
<feature type="domain" description="C2H2-type" evidence="10">
    <location>
        <begin position="1495"/>
        <end position="1522"/>
    </location>
</feature>
<evidence type="ECO:0000256" key="1">
    <source>
        <dbReference type="ARBA" id="ARBA00002660"/>
    </source>
</evidence>
<evidence type="ECO:0000256" key="3">
    <source>
        <dbReference type="ARBA" id="ARBA00017526"/>
    </source>
</evidence>
<dbReference type="FunFam" id="2.60.40.10:FF:000196">
    <property type="entry name" value="Exocyst complex component 2"/>
    <property type="match status" value="1"/>
</dbReference>
<feature type="region of interest" description="Disordered" evidence="9">
    <location>
        <begin position="1360"/>
        <end position="1423"/>
    </location>
</feature>
<keyword evidence="8" id="KW-0479">Metal-binding</keyword>
<dbReference type="InterPro" id="IPR029175">
    <property type="entry name" value="EXOC2/Sec5"/>
</dbReference>
<feature type="region of interest" description="Disordered" evidence="9">
    <location>
        <begin position="1272"/>
        <end position="1301"/>
    </location>
</feature>
<dbReference type="InterPro" id="IPR013783">
    <property type="entry name" value="Ig-like_fold"/>
</dbReference>
<evidence type="ECO:0000313" key="12">
    <source>
        <dbReference type="Proteomes" id="UP000215335"/>
    </source>
</evidence>
<evidence type="ECO:0000256" key="4">
    <source>
        <dbReference type="ARBA" id="ARBA00022448"/>
    </source>
</evidence>
<feature type="region of interest" description="Disordered" evidence="9">
    <location>
        <begin position="1672"/>
        <end position="1700"/>
    </location>
</feature>
<dbReference type="InterPro" id="IPR002909">
    <property type="entry name" value="IPT_dom"/>
</dbReference>
<dbReference type="GO" id="GO:0015031">
    <property type="term" value="P:protein transport"/>
    <property type="evidence" value="ECO:0007669"/>
    <property type="project" value="UniProtKB-KW"/>
</dbReference>
<evidence type="ECO:0000313" key="11">
    <source>
        <dbReference type="EMBL" id="OXU26733.1"/>
    </source>
</evidence>
<dbReference type="GO" id="GO:0048731">
    <property type="term" value="P:system development"/>
    <property type="evidence" value="ECO:0007669"/>
    <property type="project" value="UniProtKB-ARBA"/>
</dbReference>
<comment type="similarity">
    <text evidence="2">Belongs to the SEC5 family.</text>
</comment>
<keyword evidence="6" id="KW-0653">Protein transport</keyword>
<feature type="region of interest" description="Disordered" evidence="9">
    <location>
        <begin position="985"/>
        <end position="1011"/>
    </location>
</feature>
<reference evidence="11 12" key="1">
    <citation type="journal article" date="2017" name="Curr. Biol.">
        <title>The Evolution of Venom by Co-option of Single-Copy Genes.</title>
        <authorList>
            <person name="Martinson E.O."/>
            <person name="Mrinalini"/>
            <person name="Kelkar Y.D."/>
            <person name="Chang C.H."/>
            <person name="Werren J.H."/>
        </authorList>
    </citation>
    <scope>NUCLEOTIDE SEQUENCE [LARGE SCALE GENOMIC DNA]</scope>
    <source>
        <strain evidence="11 12">Alberta</strain>
        <tissue evidence="11">Whole body</tissue>
    </source>
</reference>
<dbReference type="PANTHER" id="PTHR13043:SF1">
    <property type="entry name" value="EXOCYST COMPLEX COMPONENT 2"/>
    <property type="match status" value="1"/>
</dbReference>
<dbReference type="STRING" id="543379.A0A232F8F2"/>
<evidence type="ECO:0000256" key="7">
    <source>
        <dbReference type="ARBA" id="ARBA00029715"/>
    </source>
</evidence>
<dbReference type="GO" id="GO:0000145">
    <property type="term" value="C:exocyst"/>
    <property type="evidence" value="ECO:0007669"/>
    <property type="project" value="InterPro"/>
</dbReference>
<feature type="compositionally biased region" description="Polar residues" evidence="9">
    <location>
        <begin position="1280"/>
        <end position="1301"/>
    </location>
</feature>
<evidence type="ECO:0000256" key="6">
    <source>
        <dbReference type="ARBA" id="ARBA00022927"/>
    </source>
</evidence>
<dbReference type="GO" id="GO:0048468">
    <property type="term" value="P:cell development"/>
    <property type="evidence" value="ECO:0007669"/>
    <property type="project" value="UniProtKB-ARBA"/>
</dbReference>
<accession>A0A232F8F2</accession>
<keyword evidence="8" id="KW-0862">Zinc</keyword>
<dbReference type="Pfam" id="PF15961">
    <property type="entry name" value="DUF4764"/>
    <property type="match status" value="1"/>
</dbReference>